<evidence type="ECO:0000256" key="9">
    <source>
        <dbReference type="ARBA" id="ARBA00022842"/>
    </source>
</evidence>
<accession>A0A8J3ABL8</accession>
<dbReference type="EMBL" id="BMHA01000009">
    <property type="protein sequence ID" value="GGI07760.1"/>
    <property type="molecule type" value="Genomic_DNA"/>
</dbReference>
<gene>
    <name evidence="13" type="ORF">GCM10011354_25700</name>
</gene>
<dbReference type="AlphaFoldDB" id="A0A8J3ABL8"/>
<comment type="cofactor">
    <cofactor evidence="2">
        <name>Mg(2+)</name>
        <dbReference type="ChEBI" id="CHEBI:18420"/>
    </cofactor>
</comment>
<comment type="catalytic activity">
    <reaction evidence="1">
        <text>(7,8-dihydropterin-6-yl)methyl diphosphate + 4-aminobenzoate = 7,8-dihydropteroate + diphosphate</text>
        <dbReference type="Rhea" id="RHEA:19949"/>
        <dbReference type="ChEBI" id="CHEBI:17836"/>
        <dbReference type="ChEBI" id="CHEBI:17839"/>
        <dbReference type="ChEBI" id="CHEBI:33019"/>
        <dbReference type="ChEBI" id="CHEBI:72950"/>
        <dbReference type="EC" id="2.5.1.15"/>
    </reaction>
</comment>
<name>A0A8J3ABL8_9ACTN</name>
<evidence type="ECO:0000256" key="2">
    <source>
        <dbReference type="ARBA" id="ARBA00001946"/>
    </source>
</evidence>
<evidence type="ECO:0000259" key="12">
    <source>
        <dbReference type="PROSITE" id="PS50972"/>
    </source>
</evidence>
<reference evidence="13" key="1">
    <citation type="journal article" date="2014" name="Int. J. Syst. Evol. Microbiol.">
        <title>Complete genome sequence of Corynebacterium casei LMG S-19264T (=DSM 44701T), isolated from a smear-ripened cheese.</title>
        <authorList>
            <consortium name="US DOE Joint Genome Institute (JGI-PGF)"/>
            <person name="Walter F."/>
            <person name="Albersmeier A."/>
            <person name="Kalinowski J."/>
            <person name="Ruckert C."/>
        </authorList>
    </citation>
    <scope>NUCLEOTIDE SEQUENCE</scope>
    <source>
        <strain evidence="13">CGMCC 1.14988</strain>
    </source>
</reference>
<keyword evidence="8" id="KW-0479">Metal-binding</keyword>
<dbReference type="InterPro" id="IPR011005">
    <property type="entry name" value="Dihydropteroate_synth-like_sf"/>
</dbReference>
<dbReference type="NCBIfam" id="TIGR01496">
    <property type="entry name" value="DHPS"/>
    <property type="match status" value="1"/>
</dbReference>
<evidence type="ECO:0000313" key="14">
    <source>
        <dbReference type="Proteomes" id="UP000650511"/>
    </source>
</evidence>
<keyword evidence="10" id="KW-0289">Folate biosynthesis</keyword>
<keyword evidence="14" id="KW-1185">Reference proteome</keyword>
<evidence type="ECO:0000256" key="7">
    <source>
        <dbReference type="ARBA" id="ARBA00022679"/>
    </source>
</evidence>
<protein>
    <recommendedName>
        <fullName evidence="6">Dihydropteroate synthase</fullName>
        <ecNumber evidence="5">2.5.1.15</ecNumber>
    </recommendedName>
    <alternativeName>
        <fullName evidence="11">Dihydropteroate pyrophosphorylase</fullName>
    </alternativeName>
</protein>
<evidence type="ECO:0000256" key="8">
    <source>
        <dbReference type="ARBA" id="ARBA00022723"/>
    </source>
</evidence>
<feature type="domain" description="Pterin-binding" evidence="12">
    <location>
        <begin position="109"/>
        <end position="366"/>
    </location>
</feature>
<comment type="similarity">
    <text evidence="4">Belongs to the DHPS family.</text>
</comment>
<comment type="caution">
    <text evidence="13">The sequence shown here is derived from an EMBL/GenBank/DDBJ whole genome shotgun (WGS) entry which is preliminary data.</text>
</comment>
<evidence type="ECO:0000256" key="10">
    <source>
        <dbReference type="ARBA" id="ARBA00022909"/>
    </source>
</evidence>
<dbReference type="CDD" id="cd00739">
    <property type="entry name" value="DHPS"/>
    <property type="match status" value="1"/>
</dbReference>
<dbReference type="GO" id="GO:0004156">
    <property type="term" value="F:dihydropteroate synthase activity"/>
    <property type="evidence" value="ECO:0007669"/>
    <property type="project" value="UniProtKB-EC"/>
</dbReference>
<evidence type="ECO:0000313" key="13">
    <source>
        <dbReference type="EMBL" id="GGI07760.1"/>
    </source>
</evidence>
<keyword evidence="7" id="KW-0808">Transferase</keyword>
<evidence type="ECO:0000256" key="4">
    <source>
        <dbReference type="ARBA" id="ARBA00009503"/>
    </source>
</evidence>
<dbReference type="InterPro" id="IPR006390">
    <property type="entry name" value="DHP_synth_dom"/>
</dbReference>
<dbReference type="SUPFAM" id="SSF51717">
    <property type="entry name" value="Dihydropteroate synthetase-like"/>
    <property type="match status" value="1"/>
</dbReference>
<dbReference type="RefSeq" id="WP_229730630.1">
    <property type="nucleotide sequence ID" value="NZ_BMHA01000009.1"/>
</dbReference>
<dbReference type="Proteomes" id="UP000650511">
    <property type="component" value="Unassembled WGS sequence"/>
</dbReference>
<dbReference type="GO" id="GO:0046656">
    <property type="term" value="P:folic acid biosynthetic process"/>
    <property type="evidence" value="ECO:0007669"/>
    <property type="project" value="UniProtKB-KW"/>
</dbReference>
<dbReference type="InterPro" id="IPR000489">
    <property type="entry name" value="Pterin-binding_dom"/>
</dbReference>
<dbReference type="PANTHER" id="PTHR20941:SF1">
    <property type="entry name" value="FOLIC ACID SYNTHESIS PROTEIN FOL1"/>
    <property type="match status" value="1"/>
</dbReference>
<dbReference type="FunFam" id="3.20.20.20:FF:000006">
    <property type="entry name" value="Dihydropteroate synthase"/>
    <property type="match status" value="1"/>
</dbReference>
<dbReference type="Gene3D" id="3.20.20.20">
    <property type="entry name" value="Dihydropteroate synthase-like"/>
    <property type="match status" value="1"/>
</dbReference>
<evidence type="ECO:0000256" key="1">
    <source>
        <dbReference type="ARBA" id="ARBA00000012"/>
    </source>
</evidence>
<dbReference type="PROSITE" id="PS50972">
    <property type="entry name" value="PTERIN_BINDING"/>
    <property type="match status" value="1"/>
</dbReference>
<dbReference type="Pfam" id="PF00809">
    <property type="entry name" value="Pterin_bind"/>
    <property type="match status" value="1"/>
</dbReference>
<dbReference type="GO" id="GO:0046872">
    <property type="term" value="F:metal ion binding"/>
    <property type="evidence" value="ECO:0007669"/>
    <property type="project" value="UniProtKB-KW"/>
</dbReference>
<evidence type="ECO:0000256" key="11">
    <source>
        <dbReference type="ARBA" id="ARBA00030193"/>
    </source>
</evidence>
<dbReference type="PROSITE" id="PS00793">
    <property type="entry name" value="DHPS_2"/>
    <property type="match status" value="1"/>
</dbReference>
<evidence type="ECO:0000256" key="6">
    <source>
        <dbReference type="ARBA" id="ARBA00016919"/>
    </source>
</evidence>
<dbReference type="InterPro" id="IPR045031">
    <property type="entry name" value="DHP_synth-like"/>
</dbReference>
<organism evidence="13 14">
    <name type="scientific">Egicoccus halophilus</name>
    <dbReference type="NCBI Taxonomy" id="1670830"/>
    <lineage>
        <taxon>Bacteria</taxon>
        <taxon>Bacillati</taxon>
        <taxon>Actinomycetota</taxon>
        <taxon>Nitriliruptoria</taxon>
        <taxon>Egicoccales</taxon>
        <taxon>Egicoccaceae</taxon>
        <taxon>Egicoccus</taxon>
    </lineage>
</organism>
<comment type="pathway">
    <text evidence="3">Cofactor biosynthesis; tetrahydrofolate biosynthesis; 7,8-dihydrofolate from 2-amino-4-hydroxy-6-hydroxymethyl-7,8-dihydropteridine diphosphate and 4-aminobenzoate: step 1/2.</text>
</comment>
<dbReference type="GO" id="GO:0046654">
    <property type="term" value="P:tetrahydrofolate biosynthetic process"/>
    <property type="evidence" value="ECO:0007669"/>
    <property type="project" value="TreeGrafter"/>
</dbReference>
<reference evidence="13" key="2">
    <citation type="submission" date="2020-09" db="EMBL/GenBank/DDBJ databases">
        <authorList>
            <person name="Sun Q."/>
            <person name="Zhou Y."/>
        </authorList>
    </citation>
    <scope>NUCLEOTIDE SEQUENCE</scope>
    <source>
        <strain evidence="13">CGMCC 1.14988</strain>
    </source>
</reference>
<dbReference type="EC" id="2.5.1.15" evidence="5"/>
<evidence type="ECO:0000256" key="5">
    <source>
        <dbReference type="ARBA" id="ARBA00012458"/>
    </source>
</evidence>
<dbReference type="PANTHER" id="PTHR20941">
    <property type="entry name" value="FOLATE SYNTHESIS PROTEINS"/>
    <property type="match status" value="1"/>
</dbReference>
<evidence type="ECO:0000256" key="3">
    <source>
        <dbReference type="ARBA" id="ARBA00004763"/>
    </source>
</evidence>
<keyword evidence="9" id="KW-0460">Magnesium</keyword>
<dbReference type="GO" id="GO:0005829">
    <property type="term" value="C:cytosol"/>
    <property type="evidence" value="ECO:0007669"/>
    <property type="project" value="TreeGrafter"/>
</dbReference>
<proteinExistence type="inferred from homology"/>
<sequence length="388" mass="40071">MSDTPITRVEDAALVPAGGPARLALSRLPRAQAIADAVAAARGVSNWIDGRLVVTAVPSRLIDAAGRVGGRELADLVGGSVEPAVAAWLGEPTDLALPGREALPTGRRPVVMGIVNVTPDSFSDGGTAYDPDDHPAAAVRAALALREAGADVLDVGGESTRPGAEPVDADEELRRVVPVVEALAAEGALVSVDTTKAVVARAAVEAGAVLVNDVSAGTFDPQLLPTVAELGVPYVLMHLRGNPGTMQDQTEYTDVVGEVFDFLADRLDQLERLGIPRELVVVDPGIGFAKTATHNLLLLRHLREFTSLGRPLMVGTSRKSFLGRVGGVEEAGDRLVGSVVSAALAVAAGSRMVRVHDVAETVQAVRVAHATATAGDDDAEESAWTASS</sequence>
<dbReference type="PROSITE" id="PS00792">
    <property type="entry name" value="DHPS_1"/>
    <property type="match status" value="1"/>
</dbReference>